<evidence type="ECO:0000256" key="2">
    <source>
        <dbReference type="ARBA" id="ARBA00022723"/>
    </source>
</evidence>
<evidence type="ECO:0000256" key="1">
    <source>
        <dbReference type="ARBA" id="ARBA00001947"/>
    </source>
</evidence>
<protein>
    <submittedName>
        <fullName evidence="7">M14 family metallocarboxypeptidase</fullName>
    </submittedName>
</protein>
<keyword evidence="3" id="KW-0378">Hydrolase</keyword>
<evidence type="ECO:0000313" key="8">
    <source>
        <dbReference type="Proteomes" id="UP001626537"/>
    </source>
</evidence>
<accession>A0ABZ0I998</accession>
<dbReference type="PROSITE" id="PS52035">
    <property type="entry name" value="PEPTIDASE_M14"/>
    <property type="match status" value="1"/>
</dbReference>
<proteinExistence type="inferred from homology"/>
<evidence type="ECO:0000313" key="7">
    <source>
        <dbReference type="EMBL" id="WOJ95119.1"/>
    </source>
</evidence>
<evidence type="ECO:0000259" key="6">
    <source>
        <dbReference type="PROSITE" id="PS52035"/>
    </source>
</evidence>
<dbReference type="Proteomes" id="UP001626537">
    <property type="component" value="Chromosome"/>
</dbReference>
<dbReference type="Pfam" id="PF24827">
    <property type="entry name" value="AstE_AspA_cat"/>
    <property type="match status" value="1"/>
</dbReference>
<keyword evidence="2" id="KW-0479">Metal-binding</keyword>
<evidence type="ECO:0000256" key="5">
    <source>
        <dbReference type="PROSITE-ProRule" id="PRU01379"/>
    </source>
</evidence>
<evidence type="ECO:0000256" key="4">
    <source>
        <dbReference type="ARBA" id="ARBA00022833"/>
    </source>
</evidence>
<dbReference type="RefSeq" id="WP_407349752.1">
    <property type="nucleotide sequence ID" value="NZ_CP136864.1"/>
</dbReference>
<keyword evidence="4" id="KW-0862">Zinc</keyword>
<dbReference type="InterPro" id="IPR000834">
    <property type="entry name" value="Peptidase_M14"/>
</dbReference>
<comment type="cofactor">
    <cofactor evidence="1">
        <name>Zn(2+)</name>
        <dbReference type="ChEBI" id="CHEBI:29105"/>
    </cofactor>
</comment>
<gene>
    <name evidence="7" type="ORF">R0135_08080</name>
</gene>
<feature type="domain" description="Peptidase M14" evidence="6">
    <location>
        <begin position="30"/>
        <end position="298"/>
    </location>
</feature>
<dbReference type="CDD" id="cd06231">
    <property type="entry name" value="M14_REP34-like"/>
    <property type="match status" value="1"/>
</dbReference>
<evidence type="ECO:0000256" key="3">
    <source>
        <dbReference type="ARBA" id="ARBA00022801"/>
    </source>
</evidence>
<dbReference type="InterPro" id="IPR055438">
    <property type="entry name" value="AstE_AspA_cat"/>
</dbReference>
<name>A0ABZ0I998_9GAMM</name>
<dbReference type="SUPFAM" id="SSF53187">
    <property type="entry name" value="Zn-dependent exopeptidases"/>
    <property type="match status" value="1"/>
</dbReference>
<organism evidence="7 8">
    <name type="scientific">Congregibacter variabilis</name>
    <dbReference type="NCBI Taxonomy" id="3081200"/>
    <lineage>
        <taxon>Bacteria</taxon>
        <taxon>Pseudomonadati</taxon>
        <taxon>Pseudomonadota</taxon>
        <taxon>Gammaproteobacteria</taxon>
        <taxon>Cellvibrionales</taxon>
        <taxon>Halieaceae</taxon>
        <taxon>Congregibacter</taxon>
    </lineage>
</organism>
<reference evidence="7 8" key="1">
    <citation type="submission" date="2023-10" db="EMBL/GenBank/DDBJ databases">
        <title>Two novel species belonging to the OM43/NOR5 clade.</title>
        <authorList>
            <person name="Park M."/>
        </authorList>
    </citation>
    <scope>NUCLEOTIDE SEQUENCE [LARGE SCALE GENOMIC DNA]</scope>
    <source>
        <strain evidence="7 8">IMCC43200</strain>
    </source>
</reference>
<feature type="active site" description="Proton donor/acceptor" evidence="5">
    <location>
        <position position="273"/>
    </location>
</feature>
<keyword evidence="8" id="KW-1185">Reference proteome</keyword>
<comment type="similarity">
    <text evidence="5">Belongs to the peptidase M14 family.</text>
</comment>
<sequence>MTPSDDYPIGMPGTPWEAPERAAWLALQTRKRSYSELIESRINGLSDKFHLESYGELQGPFGQYILYAVSSRDWNSDLPSILITGGVHGYETSGVLGALEFLEQEFARYARDFNFLVLPCVSPWAFETINRWNPDAIDPNRSFVDDSPAAESLAVVQYLKQRDLSFLAHFDLHETTDTDNTEFRPALAARDAKGQDHWDIPDGFYAVADTSRPAPEFQEAIIKSVAKVTHIAPSIDGKIIGETLQQNGVICYDGIGLGLCMGVTDAPYVTTTEVYPDSPLVSEQDCIAAQVSAITGGLDYLLASKATR</sequence>
<dbReference type="EMBL" id="CP136864">
    <property type="protein sequence ID" value="WOJ95119.1"/>
    <property type="molecule type" value="Genomic_DNA"/>
</dbReference>
<dbReference type="Gene3D" id="3.40.630.10">
    <property type="entry name" value="Zn peptidases"/>
    <property type="match status" value="1"/>
</dbReference>